<sequence length="121" mass="13410">MGWMGSLLPTSTQETAVYAIRPLATLVLSFVAVSRCQSQLGLHGGLGESTSLMSYINMEDNTFEYAATQTTISYYLEQERWSDSPMHGCFPVLLPSVQTRVVAVRVTCESVSRARTARRKL</sequence>
<proteinExistence type="predicted"/>
<dbReference type="AlphaFoldDB" id="A0AA40CQ98"/>
<dbReference type="Proteomes" id="UP001174936">
    <property type="component" value="Unassembled WGS sequence"/>
</dbReference>
<organism evidence="1 2">
    <name type="scientific">Cercophora newfieldiana</name>
    <dbReference type="NCBI Taxonomy" id="92897"/>
    <lineage>
        <taxon>Eukaryota</taxon>
        <taxon>Fungi</taxon>
        <taxon>Dikarya</taxon>
        <taxon>Ascomycota</taxon>
        <taxon>Pezizomycotina</taxon>
        <taxon>Sordariomycetes</taxon>
        <taxon>Sordariomycetidae</taxon>
        <taxon>Sordariales</taxon>
        <taxon>Lasiosphaeriaceae</taxon>
        <taxon>Cercophora</taxon>
    </lineage>
</organism>
<protein>
    <submittedName>
        <fullName evidence="1">Uncharacterized protein</fullName>
    </submittedName>
</protein>
<evidence type="ECO:0000313" key="2">
    <source>
        <dbReference type="Proteomes" id="UP001174936"/>
    </source>
</evidence>
<comment type="caution">
    <text evidence="1">The sequence shown here is derived from an EMBL/GenBank/DDBJ whole genome shotgun (WGS) entry which is preliminary data.</text>
</comment>
<gene>
    <name evidence="1" type="ORF">B0T16DRAFT_144386</name>
</gene>
<accession>A0AA40CQ98</accession>
<dbReference type="EMBL" id="JAULSV010000004">
    <property type="protein sequence ID" value="KAK0645668.1"/>
    <property type="molecule type" value="Genomic_DNA"/>
</dbReference>
<reference evidence="1" key="1">
    <citation type="submission" date="2023-06" db="EMBL/GenBank/DDBJ databases">
        <title>Genome-scale phylogeny and comparative genomics of the fungal order Sordariales.</title>
        <authorList>
            <consortium name="Lawrence Berkeley National Laboratory"/>
            <person name="Hensen N."/>
            <person name="Bonometti L."/>
            <person name="Westerberg I."/>
            <person name="Brannstrom I.O."/>
            <person name="Guillou S."/>
            <person name="Cros-Aarteil S."/>
            <person name="Calhoun S."/>
            <person name="Haridas S."/>
            <person name="Kuo A."/>
            <person name="Mondo S."/>
            <person name="Pangilinan J."/>
            <person name="Riley R."/>
            <person name="Labutti K."/>
            <person name="Andreopoulos B."/>
            <person name="Lipzen A."/>
            <person name="Chen C."/>
            <person name="Yanf M."/>
            <person name="Daum C."/>
            <person name="Ng V."/>
            <person name="Clum A."/>
            <person name="Steindorff A."/>
            <person name="Ohm R."/>
            <person name="Martin F."/>
            <person name="Silar P."/>
            <person name="Natvig D."/>
            <person name="Lalanne C."/>
            <person name="Gautier V."/>
            <person name="Ament-Velasquez S.L."/>
            <person name="Kruys A."/>
            <person name="Hutchinson M.I."/>
            <person name="Powell A.J."/>
            <person name="Barry K."/>
            <person name="Miller A.N."/>
            <person name="Grigoriev I.V."/>
            <person name="Debuchy R."/>
            <person name="Gladieux P."/>
            <person name="Thoren M.H."/>
            <person name="Johannesson H."/>
        </authorList>
    </citation>
    <scope>NUCLEOTIDE SEQUENCE</scope>
    <source>
        <strain evidence="1">SMH2532-1</strain>
    </source>
</reference>
<evidence type="ECO:0000313" key="1">
    <source>
        <dbReference type="EMBL" id="KAK0645668.1"/>
    </source>
</evidence>
<name>A0AA40CQ98_9PEZI</name>
<keyword evidence="2" id="KW-1185">Reference proteome</keyword>